<name>A0ABP1RU91_9HEXA</name>
<sequence>MAPKFKQVYLLKDKQLGFDCSTQGEYQGVSSLFQPQLNSFEIYPNEKYEEKETRDIKNAIDQYSKPPVDNSWLQLVAQYNKFSKSFEVMLKVNINRSFAQKLCTDLVEPKLLVQGTFIYHRKRVNGSWQEGDGTSHIFRVIDIDMKKQQTISDFEGALKMAEICNKAPEGTWLDLKYFVILQWRDTKAEFPSVRVNVLEKLFDEKLLADCSLILSNGTEVKCHRNVLAAQSDVFHTMLTSGFSESTSHKIEMTDVSEEGLSIFLTYLYTHKINTMVMTLAIAVELLQTSHKYNVSALESAILEMLFHKPNNWYSLDSALSLYFMTTNVTAHSLLCEKMFDIIKRNTYGNGQNLRSSALFKELEANNPKEAMDLAFKLLEDAKI</sequence>
<dbReference type="Pfam" id="PF00651">
    <property type="entry name" value="BTB"/>
    <property type="match status" value="1"/>
</dbReference>
<dbReference type="PROSITE" id="PS50097">
    <property type="entry name" value="BTB"/>
    <property type="match status" value="1"/>
</dbReference>
<comment type="caution">
    <text evidence="2">The sequence shown here is derived from an EMBL/GenBank/DDBJ whole genome shotgun (WGS) entry which is preliminary data.</text>
</comment>
<organism evidence="2 3">
    <name type="scientific">Orchesella dallaii</name>
    <dbReference type="NCBI Taxonomy" id="48710"/>
    <lineage>
        <taxon>Eukaryota</taxon>
        <taxon>Metazoa</taxon>
        <taxon>Ecdysozoa</taxon>
        <taxon>Arthropoda</taxon>
        <taxon>Hexapoda</taxon>
        <taxon>Collembola</taxon>
        <taxon>Entomobryomorpha</taxon>
        <taxon>Entomobryoidea</taxon>
        <taxon>Orchesellidae</taxon>
        <taxon>Orchesellinae</taxon>
        <taxon>Orchesella</taxon>
    </lineage>
</organism>
<dbReference type="EMBL" id="CAXLJM020000109">
    <property type="protein sequence ID" value="CAL8135649.1"/>
    <property type="molecule type" value="Genomic_DNA"/>
</dbReference>
<dbReference type="PANTHER" id="PTHR46672:SF1">
    <property type="entry name" value="OS08G0103600 PROTEIN"/>
    <property type="match status" value="1"/>
</dbReference>
<feature type="domain" description="BTB" evidence="1">
    <location>
        <begin position="208"/>
        <end position="276"/>
    </location>
</feature>
<dbReference type="SMART" id="SM00225">
    <property type="entry name" value="BTB"/>
    <property type="match status" value="1"/>
</dbReference>
<reference evidence="2 3" key="1">
    <citation type="submission" date="2024-08" db="EMBL/GenBank/DDBJ databases">
        <authorList>
            <person name="Cucini C."/>
            <person name="Frati F."/>
        </authorList>
    </citation>
    <scope>NUCLEOTIDE SEQUENCE [LARGE SCALE GENOMIC DNA]</scope>
</reference>
<gene>
    <name evidence="2" type="ORF">ODALV1_LOCUS26072</name>
</gene>
<dbReference type="InterPro" id="IPR000210">
    <property type="entry name" value="BTB/POZ_dom"/>
</dbReference>
<protein>
    <recommendedName>
        <fullName evidence="1">BTB domain-containing protein</fullName>
    </recommendedName>
</protein>
<proteinExistence type="predicted"/>
<dbReference type="InterPro" id="IPR011333">
    <property type="entry name" value="SKP1/BTB/POZ_sf"/>
</dbReference>
<dbReference type="Proteomes" id="UP001642540">
    <property type="component" value="Unassembled WGS sequence"/>
</dbReference>
<dbReference type="SUPFAM" id="SSF54695">
    <property type="entry name" value="POZ domain"/>
    <property type="match status" value="1"/>
</dbReference>
<dbReference type="Gene3D" id="3.30.710.10">
    <property type="entry name" value="Potassium Channel Kv1.1, Chain A"/>
    <property type="match status" value="1"/>
</dbReference>
<evidence type="ECO:0000259" key="1">
    <source>
        <dbReference type="PROSITE" id="PS50097"/>
    </source>
</evidence>
<keyword evidence="3" id="KW-1185">Reference proteome</keyword>
<dbReference type="CDD" id="cd18186">
    <property type="entry name" value="BTB_POZ_ZBTB_KLHL-like"/>
    <property type="match status" value="1"/>
</dbReference>
<evidence type="ECO:0000313" key="2">
    <source>
        <dbReference type="EMBL" id="CAL8135649.1"/>
    </source>
</evidence>
<accession>A0ABP1RU91</accession>
<evidence type="ECO:0000313" key="3">
    <source>
        <dbReference type="Proteomes" id="UP001642540"/>
    </source>
</evidence>
<dbReference type="InterPro" id="IPR044714">
    <property type="entry name" value="AtSIBP1-like"/>
</dbReference>
<dbReference type="PANTHER" id="PTHR46672">
    <property type="entry name" value="OS08G0495500 PROTEIN-RELATED"/>
    <property type="match status" value="1"/>
</dbReference>